<dbReference type="Gene3D" id="2.80.10.50">
    <property type="match status" value="1"/>
</dbReference>
<name>A0ABD1XXL3_9MARC</name>
<dbReference type="InterPro" id="IPR053237">
    <property type="entry name" value="Natterin_C"/>
</dbReference>
<proteinExistence type="predicted"/>
<dbReference type="SUPFAM" id="SSF50405">
    <property type="entry name" value="Actin-crosslinking proteins"/>
    <property type="match status" value="1"/>
</dbReference>
<dbReference type="AlphaFoldDB" id="A0ABD1XXL3"/>
<reference evidence="1 2" key="1">
    <citation type="submission" date="2024-09" db="EMBL/GenBank/DDBJ databases">
        <title>Chromosome-scale assembly of Riccia fluitans.</title>
        <authorList>
            <person name="Paukszto L."/>
            <person name="Sawicki J."/>
            <person name="Karawczyk K."/>
            <person name="Piernik-Szablinska J."/>
            <person name="Szczecinska M."/>
            <person name="Mazdziarz M."/>
        </authorList>
    </citation>
    <scope>NUCLEOTIDE SEQUENCE [LARGE SCALE GENOMIC DNA]</scope>
    <source>
        <strain evidence="1">Rf_01</strain>
        <tissue evidence="1">Aerial parts of the thallus</tissue>
    </source>
</reference>
<evidence type="ECO:0000313" key="2">
    <source>
        <dbReference type="Proteomes" id="UP001605036"/>
    </source>
</evidence>
<dbReference type="CDD" id="cd00257">
    <property type="entry name" value="beta-trefoil_FSCN-like"/>
    <property type="match status" value="1"/>
</dbReference>
<evidence type="ECO:0000313" key="1">
    <source>
        <dbReference type="EMBL" id="KAL2613695.1"/>
    </source>
</evidence>
<gene>
    <name evidence="1" type="ORF">R1flu_025387</name>
</gene>
<protein>
    <submittedName>
        <fullName evidence="1">Uncharacterized protein</fullName>
    </submittedName>
</protein>
<dbReference type="SUPFAM" id="SSF56973">
    <property type="entry name" value="Aerolisin/ETX pore-forming domain"/>
    <property type="match status" value="1"/>
</dbReference>
<dbReference type="PANTHER" id="PTHR39244">
    <property type="entry name" value="NATTERIN-4"/>
    <property type="match status" value="1"/>
</dbReference>
<sequence>MAGTSIDEFVGLLVSFRTSHGTYVSATPGGEGAKLQQGVLNDVWEKFWIEDAGNGTYSIKSNAHGTYIRAHDGGGGSAVDKCIPRADDGGQGAKINQQTFVGPWEKFEINVESAVDELINFTYDVDHAQIVSTTPKALASQSQENNSDLEQSMSININTSYARTFTWTLKTGRKVGLKAASKVTTAAELPTIVSAKVEVSSEFATEESTEFNWGKELRQVTTFSASLPVKVPPKTMLKARVSFFESVMNVPWQATVTFVGTSTTKVITGEWNGSTVYDVTYVIDPPVVLALS</sequence>
<dbReference type="PANTHER" id="PTHR39244:SF5">
    <property type="entry name" value="NATTERIN-3-LIKE"/>
    <property type="match status" value="1"/>
</dbReference>
<organism evidence="1 2">
    <name type="scientific">Riccia fluitans</name>
    <dbReference type="NCBI Taxonomy" id="41844"/>
    <lineage>
        <taxon>Eukaryota</taxon>
        <taxon>Viridiplantae</taxon>
        <taxon>Streptophyta</taxon>
        <taxon>Embryophyta</taxon>
        <taxon>Marchantiophyta</taxon>
        <taxon>Marchantiopsida</taxon>
        <taxon>Marchantiidae</taxon>
        <taxon>Marchantiales</taxon>
        <taxon>Ricciaceae</taxon>
        <taxon>Riccia</taxon>
    </lineage>
</organism>
<dbReference type="EMBL" id="JBHFFA010000007">
    <property type="protein sequence ID" value="KAL2613695.1"/>
    <property type="molecule type" value="Genomic_DNA"/>
</dbReference>
<dbReference type="Gene3D" id="2.170.15.10">
    <property type="entry name" value="Proaerolysin, chain A, domain 3"/>
    <property type="match status" value="1"/>
</dbReference>
<dbReference type="Proteomes" id="UP001605036">
    <property type="component" value="Unassembled WGS sequence"/>
</dbReference>
<accession>A0ABD1XXL3</accession>
<comment type="caution">
    <text evidence="1">The sequence shown here is derived from an EMBL/GenBank/DDBJ whole genome shotgun (WGS) entry which is preliminary data.</text>
</comment>
<dbReference type="InterPro" id="IPR008999">
    <property type="entry name" value="Actin-crosslinking"/>
</dbReference>
<keyword evidence="2" id="KW-1185">Reference proteome</keyword>